<evidence type="ECO:0000256" key="2">
    <source>
        <dbReference type="ARBA" id="ARBA00023015"/>
    </source>
</evidence>
<evidence type="ECO:0000259" key="7">
    <source>
        <dbReference type="SMART" id="SM00906"/>
    </source>
</evidence>
<keyword evidence="4" id="KW-0804">Transcription</keyword>
<feature type="compositionally biased region" description="Basic and acidic residues" evidence="6">
    <location>
        <begin position="605"/>
        <end position="622"/>
    </location>
</feature>
<comment type="caution">
    <text evidence="8">The sequence shown here is derived from an EMBL/GenBank/DDBJ whole genome shotgun (WGS) entry which is preliminary data.</text>
</comment>
<proteinExistence type="predicted"/>
<dbReference type="InterPro" id="IPR007219">
    <property type="entry name" value="XnlR_reg_dom"/>
</dbReference>
<keyword evidence="5" id="KW-0539">Nucleus</keyword>
<name>A0ABR4JVM5_9EURO</name>
<keyword evidence="3" id="KW-0238">DNA-binding</keyword>
<keyword evidence="1" id="KW-0862">Zinc</keyword>
<evidence type="ECO:0000313" key="8">
    <source>
        <dbReference type="EMBL" id="KAL2844103.1"/>
    </source>
</evidence>
<evidence type="ECO:0000313" key="9">
    <source>
        <dbReference type="Proteomes" id="UP001610446"/>
    </source>
</evidence>
<dbReference type="PANTHER" id="PTHR47171">
    <property type="entry name" value="FARA-RELATED"/>
    <property type="match status" value="1"/>
</dbReference>
<dbReference type="Pfam" id="PF04082">
    <property type="entry name" value="Fungal_trans"/>
    <property type="match status" value="1"/>
</dbReference>
<dbReference type="EMBL" id="JBFXLU010000084">
    <property type="protein sequence ID" value="KAL2844103.1"/>
    <property type="molecule type" value="Genomic_DNA"/>
</dbReference>
<evidence type="ECO:0000256" key="6">
    <source>
        <dbReference type="SAM" id="MobiDB-lite"/>
    </source>
</evidence>
<evidence type="ECO:0000256" key="1">
    <source>
        <dbReference type="ARBA" id="ARBA00022833"/>
    </source>
</evidence>
<dbReference type="PANTHER" id="PTHR47171:SF5">
    <property type="entry name" value="ZN(II)2CYS6 TRANSCRIPTION FACTOR (EUROFUNG)"/>
    <property type="match status" value="1"/>
</dbReference>
<feature type="region of interest" description="Disordered" evidence="6">
    <location>
        <begin position="116"/>
        <end position="140"/>
    </location>
</feature>
<dbReference type="InterPro" id="IPR052073">
    <property type="entry name" value="Amide_Lactam_Regulators"/>
</dbReference>
<evidence type="ECO:0000256" key="3">
    <source>
        <dbReference type="ARBA" id="ARBA00023125"/>
    </source>
</evidence>
<feature type="region of interest" description="Disordered" evidence="6">
    <location>
        <begin position="56"/>
        <end position="85"/>
    </location>
</feature>
<organism evidence="8 9">
    <name type="scientific">Aspergillus pseudoustus</name>
    <dbReference type="NCBI Taxonomy" id="1810923"/>
    <lineage>
        <taxon>Eukaryota</taxon>
        <taxon>Fungi</taxon>
        <taxon>Dikarya</taxon>
        <taxon>Ascomycota</taxon>
        <taxon>Pezizomycotina</taxon>
        <taxon>Eurotiomycetes</taxon>
        <taxon>Eurotiomycetidae</taxon>
        <taxon>Eurotiales</taxon>
        <taxon>Aspergillaceae</taxon>
        <taxon>Aspergillus</taxon>
        <taxon>Aspergillus subgen. Nidulantes</taxon>
    </lineage>
</organism>
<feature type="domain" description="Xylanolytic transcriptional activator regulatory" evidence="7">
    <location>
        <begin position="331"/>
        <end position="406"/>
    </location>
</feature>
<reference evidence="8 9" key="1">
    <citation type="submission" date="2024-07" db="EMBL/GenBank/DDBJ databases">
        <title>Section-level genome sequencing and comparative genomics of Aspergillus sections Usti and Cavernicolus.</title>
        <authorList>
            <consortium name="Lawrence Berkeley National Laboratory"/>
            <person name="Nybo J.L."/>
            <person name="Vesth T.C."/>
            <person name="Theobald S."/>
            <person name="Frisvad J.C."/>
            <person name="Larsen T.O."/>
            <person name="Kjaerboelling I."/>
            <person name="Rothschild-Mancinelli K."/>
            <person name="Lyhne E.K."/>
            <person name="Kogle M.E."/>
            <person name="Barry K."/>
            <person name="Clum A."/>
            <person name="Na H."/>
            <person name="Ledsgaard L."/>
            <person name="Lin J."/>
            <person name="Lipzen A."/>
            <person name="Kuo A."/>
            <person name="Riley R."/>
            <person name="Mondo S."/>
            <person name="Labutti K."/>
            <person name="Haridas S."/>
            <person name="Pangalinan J."/>
            <person name="Salamov A.A."/>
            <person name="Simmons B.A."/>
            <person name="Magnuson J.K."/>
            <person name="Chen J."/>
            <person name="Drula E."/>
            <person name="Henrissat B."/>
            <person name="Wiebenga A."/>
            <person name="Lubbers R.J."/>
            <person name="Gomes A.C."/>
            <person name="Makela M.R."/>
            <person name="Stajich J."/>
            <person name="Grigoriev I.V."/>
            <person name="Mortensen U.H."/>
            <person name="De Vries R.P."/>
            <person name="Baker S.E."/>
            <person name="Andersen M.R."/>
        </authorList>
    </citation>
    <scope>NUCLEOTIDE SEQUENCE [LARGE SCALE GENOMIC DNA]</scope>
    <source>
        <strain evidence="8 9">CBS 123904</strain>
    </source>
</reference>
<dbReference type="Proteomes" id="UP001610446">
    <property type="component" value="Unassembled WGS sequence"/>
</dbReference>
<evidence type="ECO:0000256" key="4">
    <source>
        <dbReference type="ARBA" id="ARBA00023163"/>
    </source>
</evidence>
<feature type="region of interest" description="Disordered" evidence="6">
    <location>
        <begin position="596"/>
        <end position="622"/>
    </location>
</feature>
<protein>
    <recommendedName>
        <fullName evidence="7">Xylanolytic transcriptional activator regulatory domain-containing protein</fullName>
    </recommendedName>
</protein>
<evidence type="ECO:0000256" key="5">
    <source>
        <dbReference type="ARBA" id="ARBA00023242"/>
    </source>
</evidence>
<gene>
    <name evidence="8" type="ORF">BJY01DRAFT_248347</name>
</gene>
<accession>A0ABR4JVM5</accession>
<sequence>MQREEGLSSAQHLILCESIGNADQWRAASFQIKCDLDAQPRADSSCLNCVQAGTDCRPRQSNRNAHRRRRPETNGFSDHHPVLASNTTEASLDASVDVTGFITSGAMDPIIAAVSDQTPNSRPQQPHHAVSLPSPGFQQWIGSQATSHQPIPPAEQPRDVEFAANVSGMLMDDLTEEPPQQPGGCAEASYLGESGYMPVFSSVRGATKPPVAQPFSIDIHYTISPLSPTLYESYADAFIRNCYCFCPVLDKDMLGTAHYGGSILLQQSLALVGSVVRASLLYNDDPSSHYEKAKLLLHLGVETHPLATLISVMLFYWWNTSPPNVVSMNGPWWWNGIAVRQAQELGLHCELKASQALRAGESVGLRRRIWWTLFARERLTSICQGRPYIINPRDCDVKPPLVNDFPDPSDPMAEIFVQWVNLCSIVGRVGDHLRLPKKTVDTTEGLLDELIAWVHALSPSLQLPFADFPTAKFDRPVFQLHLPYLSCITLLHLEKTRSKIPVAHSAAILAASYTARIFEDFLTRGSLSFLQGMAGWHISIALLALLHARQVKALEAASHAPFHVLRVALKEMGKRWPSARMYDNGVDKLLASQTQLPLQGPDPADSEHGAAGEIGSREHDASRTAILTPPTSKSNQPVVESQATRASDSDELVRFFPGATKHSSAIFEILLSSDREPTLVPESETGGSDTSGLLFFDLFGGLVDFAPNVPYDNSTDLRNIWETSLQEGDFGV</sequence>
<keyword evidence="2" id="KW-0805">Transcription regulation</keyword>
<dbReference type="SMART" id="SM00906">
    <property type="entry name" value="Fungal_trans"/>
    <property type="match status" value="1"/>
</dbReference>
<dbReference type="CDD" id="cd12148">
    <property type="entry name" value="fungal_TF_MHR"/>
    <property type="match status" value="1"/>
</dbReference>
<keyword evidence="9" id="KW-1185">Reference proteome</keyword>